<protein>
    <submittedName>
        <fullName evidence="1">Uncharacterized protein</fullName>
    </submittedName>
</protein>
<reference evidence="1 2" key="1">
    <citation type="journal article" date="2019" name="Commun. Biol.">
        <title>The bagworm genome reveals a unique fibroin gene that provides high tensile strength.</title>
        <authorList>
            <person name="Kono N."/>
            <person name="Nakamura H."/>
            <person name="Ohtoshi R."/>
            <person name="Tomita M."/>
            <person name="Numata K."/>
            <person name="Arakawa K."/>
        </authorList>
    </citation>
    <scope>NUCLEOTIDE SEQUENCE [LARGE SCALE GENOMIC DNA]</scope>
</reference>
<keyword evidence="2" id="KW-1185">Reference proteome</keyword>
<dbReference type="AlphaFoldDB" id="A0A4C1Y9Y1"/>
<dbReference type="Proteomes" id="UP000299102">
    <property type="component" value="Unassembled WGS sequence"/>
</dbReference>
<comment type="caution">
    <text evidence="1">The sequence shown here is derived from an EMBL/GenBank/DDBJ whole genome shotgun (WGS) entry which is preliminary data.</text>
</comment>
<accession>A0A4C1Y9Y1</accession>
<name>A0A4C1Y9Y1_EUMVA</name>
<evidence type="ECO:0000313" key="2">
    <source>
        <dbReference type="Proteomes" id="UP000299102"/>
    </source>
</evidence>
<gene>
    <name evidence="1" type="ORF">EVAR_90366_1</name>
</gene>
<sequence>MKPRRAVTLGLQEAFNKMMGHCIRKCNRNGQNISLVEPITAEEEGFSSGNLELNVEGDGLPQGLTSW</sequence>
<dbReference type="EMBL" id="BGZK01001136">
    <property type="protein sequence ID" value="GBP72183.1"/>
    <property type="molecule type" value="Genomic_DNA"/>
</dbReference>
<evidence type="ECO:0000313" key="1">
    <source>
        <dbReference type="EMBL" id="GBP72183.1"/>
    </source>
</evidence>
<proteinExistence type="predicted"/>
<organism evidence="1 2">
    <name type="scientific">Eumeta variegata</name>
    <name type="common">Bagworm moth</name>
    <name type="synonym">Eumeta japonica</name>
    <dbReference type="NCBI Taxonomy" id="151549"/>
    <lineage>
        <taxon>Eukaryota</taxon>
        <taxon>Metazoa</taxon>
        <taxon>Ecdysozoa</taxon>
        <taxon>Arthropoda</taxon>
        <taxon>Hexapoda</taxon>
        <taxon>Insecta</taxon>
        <taxon>Pterygota</taxon>
        <taxon>Neoptera</taxon>
        <taxon>Endopterygota</taxon>
        <taxon>Lepidoptera</taxon>
        <taxon>Glossata</taxon>
        <taxon>Ditrysia</taxon>
        <taxon>Tineoidea</taxon>
        <taxon>Psychidae</taxon>
        <taxon>Oiketicinae</taxon>
        <taxon>Eumeta</taxon>
    </lineage>
</organism>